<keyword evidence="3" id="KW-1185">Reference proteome</keyword>
<gene>
    <name evidence="2" type="ORF">BU26DRAFT_515704</name>
</gene>
<keyword evidence="1" id="KW-0812">Transmembrane</keyword>
<dbReference type="PROSITE" id="PS51257">
    <property type="entry name" value="PROKAR_LIPOPROTEIN"/>
    <property type="match status" value="1"/>
</dbReference>
<organism evidence="2 3">
    <name type="scientific">Trematosphaeria pertusa</name>
    <dbReference type="NCBI Taxonomy" id="390896"/>
    <lineage>
        <taxon>Eukaryota</taxon>
        <taxon>Fungi</taxon>
        <taxon>Dikarya</taxon>
        <taxon>Ascomycota</taxon>
        <taxon>Pezizomycotina</taxon>
        <taxon>Dothideomycetes</taxon>
        <taxon>Pleosporomycetidae</taxon>
        <taxon>Pleosporales</taxon>
        <taxon>Massarineae</taxon>
        <taxon>Trematosphaeriaceae</taxon>
        <taxon>Trematosphaeria</taxon>
    </lineage>
</organism>
<keyword evidence="1" id="KW-0472">Membrane</keyword>
<proteinExistence type="predicted"/>
<name>A0A6A6IS20_9PLEO</name>
<accession>A0A6A6IS20</accession>
<reference evidence="2" key="1">
    <citation type="journal article" date="2020" name="Stud. Mycol.">
        <title>101 Dothideomycetes genomes: a test case for predicting lifestyles and emergence of pathogens.</title>
        <authorList>
            <person name="Haridas S."/>
            <person name="Albert R."/>
            <person name="Binder M."/>
            <person name="Bloem J."/>
            <person name="Labutti K."/>
            <person name="Salamov A."/>
            <person name="Andreopoulos B."/>
            <person name="Baker S."/>
            <person name="Barry K."/>
            <person name="Bills G."/>
            <person name="Bluhm B."/>
            <person name="Cannon C."/>
            <person name="Castanera R."/>
            <person name="Culley D."/>
            <person name="Daum C."/>
            <person name="Ezra D."/>
            <person name="Gonzalez J."/>
            <person name="Henrissat B."/>
            <person name="Kuo A."/>
            <person name="Liang C."/>
            <person name="Lipzen A."/>
            <person name="Lutzoni F."/>
            <person name="Magnuson J."/>
            <person name="Mondo S."/>
            <person name="Nolan M."/>
            <person name="Ohm R."/>
            <person name="Pangilinan J."/>
            <person name="Park H.-J."/>
            <person name="Ramirez L."/>
            <person name="Alfaro M."/>
            <person name="Sun H."/>
            <person name="Tritt A."/>
            <person name="Yoshinaga Y."/>
            <person name="Zwiers L.-H."/>
            <person name="Turgeon B."/>
            <person name="Goodwin S."/>
            <person name="Spatafora J."/>
            <person name="Crous P."/>
            <person name="Grigoriev I."/>
        </authorList>
    </citation>
    <scope>NUCLEOTIDE SEQUENCE</scope>
    <source>
        <strain evidence="2">CBS 122368</strain>
    </source>
</reference>
<dbReference type="AlphaFoldDB" id="A0A6A6IS20"/>
<dbReference type="EMBL" id="ML987191">
    <property type="protein sequence ID" value="KAF2253335.1"/>
    <property type="molecule type" value="Genomic_DNA"/>
</dbReference>
<dbReference type="GeneID" id="54581467"/>
<evidence type="ECO:0000313" key="2">
    <source>
        <dbReference type="EMBL" id="KAF2253335.1"/>
    </source>
</evidence>
<keyword evidence="1" id="KW-1133">Transmembrane helix</keyword>
<feature type="transmembrane region" description="Helical" evidence="1">
    <location>
        <begin position="24"/>
        <end position="44"/>
    </location>
</feature>
<dbReference type="Proteomes" id="UP000800094">
    <property type="component" value="Unassembled WGS sequence"/>
</dbReference>
<dbReference type="RefSeq" id="XP_033688339.1">
    <property type="nucleotide sequence ID" value="XM_033828137.1"/>
</dbReference>
<evidence type="ECO:0000313" key="3">
    <source>
        <dbReference type="Proteomes" id="UP000800094"/>
    </source>
</evidence>
<protein>
    <submittedName>
        <fullName evidence="2">Uncharacterized protein</fullName>
    </submittedName>
</protein>
<evidence type="ECO:0000256" key="1">
    <source>
        <dbReference type="SAM" id="Phobius"/>
    </source>
</evidence>
<sequence length="71" mass="8135">MTRQTHMAFIWLCGCRGFEPHQDYALFFGFAVVLLHVGWLFWWLGARGGSVHRPVSDLARGGLSRTSNCYF</sequence>